<dbReference type="GO" id="GO:0005524">
    <property type="term" value="F:ATP binding"/>
    <property type="evidence" value="ECO:0007669"/>
    <property type="project" value="UniProtKB-KW"/>
</dbReference>
<dbReference type="OrthoDB" id="10264585at2759"/>
<dbReference type="InterPro" id="IPR045864">
    <property type="entry name" value="aa-tRNA-synth_II/BPL/LPL"/>
</dbReference>
<keyword evidence="4" id="KW-0547">Nucleotide-binding</keyword>
<dbReference type="PRINTS" id="PR00981">
    <property type="entry name" value="TRNASYNTHSER"/>
</dbReference>
<dbReference type="Pfam" id="PF00587">
    <property type="entry name" value="tRNA-synt_2b"/>
    <property type="match status" value="1"/>
</dbReference>
<feature type="binding site" evidence="9">
    <location>
        <begin position="201"/>
        <end position="203"/>
    </location>
    <ligand>
        <name>ATP</name>
        <dbReference type="ChEBI" id="CHEBI:30616"/>
    </ligand>
</feature>
<evidence type="ECO:0000256" key="9">
    <source>
        <dbReference type="PIRSR" id="PIRSR001529-2"/>
    </source>
</evidence>
<dbReference type="PROSITE" id="PS50862">
    <property type="entry name" value="AA_TRNA_LIGASE_II"/>
    <property type="match status" value="1"/>
</dbReference>
<evidence type="ECO:0000256" key="5">
    <source>
        <dbReference type="ARBA" id="ARBA00022840"/>
    </source>
</evidence>
<dbReference type="AlphaFoldDB" id="A0A2L2YF45"/>
<evidence type="ECO:0000256" key="2">
    <source>
        <dbReference type="ARBA" id="ARBA00012840"/>
    </source>
</evidence>
<protein>
    <recommendedName>
        <fullName evidence="2">serine--tRNA ligase</fullName>
        <ecNumber evidence="2">6.1.1.11</ecNumber>
    </recommendedName>
    <alternativeName>
        <fullName evidence="7">Seryl-tRNA synthetase</fullName>
    </alternativeName>
</protein>
<evidence type="ECO:0000256" key="6">
    <source>
        <dbReference type="ARBA" id="ARBA00023146"/>
    </source>
</evidence>
<feature type="binding site" evidence="9">
    <location>
        <begin position="290"/>
        <end position="293"/>
    </location>
    <ligand>
        <name>ATP</name>
        <dbReference type="ChEBI" id="CHEBI:30616"/>
    </ligand>
</feature>
<evidence type="ECO:0000256" key="4">
    <source>
        <dbReference type="ARBA" id="ARBA00022741"/>
    </source>
</evidence>
<feature type="binding site" evidence="8">
    <location>
        <position position="323"/>
    </location>
    <ligand>
        <name>L-serine</name>
        <dbReference type="ChEBI" id="CHEBI:33384"/>
    </ligand>
</feature>
<reference evidence="11" key="1">
    <citation type="journal article" date="2016" name="Mol. Ecol. Resour.">
        <title>Evaluation of the impact of RNA preservation methods of spiders for de novo transcriptome assembly.</title>
        <authorList>
            <person name="Kono N."/>
            <person name="Nakamura H."/>
            <person name="Ito Y."/>
            <person name="Tomita M."/>
            <person name="Arakawa K."/>
        </authorList>
    </citation>
    <scope>NUCLEOTIDE SEQUENCE</scope>
    <source>
        <tissue evidence="11">Whole body</tissue>
    </source>
</reference>
<evidence type="ECO:0000259" key="10">
    <source>
        <dbReference type="PROSITE" id="PS50862"/>
    </source>
</evidence>
<dbReference type="InterPro" id="IPR002317">
    <property type="entry name" value="Ser-tRNA-ligase_type_1"/>
</dbReference>
<feature type="binding site" evidence="8">
    <location>
        <position position="223"/>
    </location>
    <ligand>
        <name>L-serine</name>
        <dbReference type="ChEBI" id="CHEBI:33384"/>
    </ligand>
</feature>
<dbReference type="InterPro" id="IPR006195">
    <property type="entry name" value="aa-tRNA-synth_II"/>
</dbReference>
<dbReference type="NCBIfam" id="TIGR00414">
    <property type="entry name" value="serS"/>
    <property type="match status" value="1"/>
</dbReference>
<accession>A0A2L2YF45</accession>
<dbReference type="PANTHER" id="PTHR11778">
    <property type="entry name" value="SERYL-TRNA SYNTHETASE"/>
    <property type="match status" value="1"/>
</dbReference>
<keyword evidence="6" id="KW-0030">Aminoacyl-tRNA synthetase</keyword>
<dbReference type="GO" id="GO:0006434">
    <property type="term" value="P:seryl-tRNA aminoacylation"/>
    <property type="evidence" value="ECO:0007669"/>
    <property type="project" value="InterPro"/>
</dbReference>
<comment type="similarity">
    <text evidence="1">Belongs to the class-II aminoacyl-tRNA synthetase family. Type-1 seryl-tRNA synthetase subfamily.</text>
</comment>
<dbReference type="GO" id="GO:0004828">
    <property type="term" value="F:serine-tRNA ligase activity"/>
    <property type="evidence" value="ECO:0007669"/>
    <property type="project" value="UniProtKB-EC"/>
</dbReference>
<keyword evidence="5 9" id="KW-0067">ATP-binding</keyword>
<feature type="binding site" evidence="8">
    <location>
        <position position="201"/>
    </location>
    <ligand>
        <name>L-serine</name>
        <dbReference type="ChEBI" id="CHEBI:33384"/>
    </ligand>
</feature>
<evidence type="ECO:0000256" key="1">
    <source>
        <dbReference type="ARBA" id="ARBA00010728"/>
    </source>
</evidence>
<feature type="binding site" evidence="8">
    <location>
        <position position="170"/>
    </location>
    <ligand>
        <name>L-serine</name>
        <dbReference type="ChEBI" id="CHEBI:33384"/>
    </ligand>
</feature>
<dbReference type="InterPro" id="IPR002314">
    <property type="entry name" value="aa-tRNA-synt_IIb"/>
</dbReference>
<dbReference type="SUPFAM" id="SSF55681">
    <property type="entry name" value="Class II aaRS and biotin synthetases"/>
    <property type="match status" value="1"/>
</dbReference>
<dbReference type="FunFam" id="3.30.930.10:FF:000078">
    <property type="entry name" value="Seryl-tRNA synthetase"/>
    <property type="match status" value="1"/>
</dbReference>
<proteinExistence type="evidence at transcript level"/>
<feature type="domain" description="Aminoacyl-transfer RNA synthetases class-II family profile" evidence="10">
    <location>
        <begin position="109"/>
        <end position="350"/>
    </location>
</feature>
<keyword evidence="3 11" id="KW-0436">Ligase</keyword>
<evidence type="ECO:0000256" key="8">
    <source>
        <dbReference type="PIRSR" id="PIRSR001529-1"/>
    </source>
</evidence>
<name>A0A2L2YF45_PARTP</name>
<feature type="binding site" evidence="9">
    <location>
        <begin position="216"/>
        <end position="219"/>
    </location>
    <ligand>
        <name>ATP</name>
        <dbReference type="ChEBI" id="CHEBI:30616"/>
    </ligand>
</feature>
<dbReference type="EC" id="6.1.1.11" evidence="2"/>
<evidence type="ECO:0000256" key="7">
    <source>
        <dbReference type="ARBA" id="ARBA00031113"/>
    </source>
</evidence>
<evidence type="ECO:0000313" key="11">
    <source>
        <dbReference type="EMBL" id="LAA06776.1"/>
    </source>
</evidence>
<organism evidence="11">
    <name type="scientific">Parasteatoda tepidariorum</name>
    <name type="common">Common house spider</name>
    <name type="synonym">Achaearanea tepidariorum</name>
    <dbReference type="NCBI Taxonomy" id="114398"/>
    <lineage>
        <taxon>Eukaryota</taxon>
        <taxon>Metazoa</taxon>
        <taxon>Ecdysozoa</taxon>
        <taxon>Arthropoda</taxon>
        <taxon>Chelicerata</taxon>
        <taxon>Arachnida</taxon>
        <taxon>Araneae</taxon>
        <taxon>Araneomorphae</taxon>
        <taxon>Entelegynae</taxon>
        <taxon>Araneoidea</taxon>
        <taxon>Theridiidae</taxon>
        <taxon>Parasteatoda</taxon>
    </lineage>
</organism>
<dbReference type="EMBL" id="IAAA01022339">
    <property type="protein sequence ID" value="LAA06776.1"/>
    <property type="molecule type" value="mRNA"/>
</dbReference>
<feature type="site" description="Important for serine binding" evidence="8">
    <location>
        <position position="325"/>
    </location>
</feature>
<evidence type="ECO:0000256" key="3">
    <source>
        <dbReference type="ARBA" id="ARBA00022598"/>
    </source>
</evidence>
<dbReference type="PIRSF" id="PIRSF001529">
    <property type="entry name" value="Ser-tRNA-synth_IIa"/>
    <property type="match status" value="1"/>
</dbReference>
<sequence>MLRKVPCELQDVLKVLQQLHQSDPIKAAELKKTITPKLFWFPNAMHPRVARNRSEEPVVLHKMGSKTAFTYFPSTFDNLTKRLNLLRTKNLGQMCGSKSYFLKNDLALLEQSLIRYAVEKLTKKGFMLMSVPDILDTKCFENCGMRTENKHSQVYHIHNEWAPKVCLSGTSEMALANYFSGKTLDVNELPLKICAVSRCFRAEANKHQKEKGIFRVHYFNKVEMFSVTPNESGNESEEMLNYFVDIQKELYSELGLHFKVLEMPPCELGLPAYHKIDVEAWIPTQKLYGEISSTSNCTDYQSRRLNITYSSPGGNQSFCHTINGTACAIPRLLITILENFQNLDGSITVPIPLRKFMKKNVISEKFNEVSLCLIPIP</sequence>
<dbReference type="Gene3D" id="3.30.930.10">
    <property type="entry name" value="Bira Bifunctional Protein, Domain 2"/>
    <property type="match status" value="1"/>
</dbReference>